<feature type="non-terminal residue" evidence="2">
    <location>
        <position position="200"/>
    </location>
</feature>
<sequence>MDSKAAKQEVIPSPYGRLDPNKDEIRLVDICPGSFSDPIELDIHVVDLSDLPKYSALSYAWNPKQPETGYHVSLGRASFKTTPNFCLHIGKNLDSAIRHLRHPARVERMWIDAICIDQNNVSERNRQVQLMGKIYSSAQDVVIWLGPSERDSDVIMNCIATKKVEESQIWWFQRVWVAQELTLARNDPLMRCGHKSVSWL</sequence>
<organism evidence="2 3">
    <name type="scientific">Clohesyomyces aquaticus</name>
    <dbReference type="NCBI Taxonomy" id="1231657"/>
    <lineage>
        <taxon>Eukaryota</taxon>
        <taxon>Fungi</taxon>
        <taxon>Dikarya</taxon>
        <taxon>Ascomycota</taxon>
        <taxon>Pezizomycotina</taxon>
        <taxon>Dothideomycetes</taxon>
        <taxon>Pleosporomycetidae</taxon>
        <taxon>Pleosporales</taxon>
        <taxon>Lindgomycetaceae</taxon>
        <taxon>Clohesyomyces</taxon>
    </lineage>
</organism>
<evidence type="ECO:0000313" key="3">
    <source>
        <dbReference type="Proteomes" id="UP000193144"/>
    </source>
</evidence>
<evidence type="ECO:0000313" key="2">
    <source>
        <dbReference type="EMBL" id="ORY03670.1"/>
    </source>
</evidence>
<dbReference type="STRING" id="1231657.A0A1Y1Z044"/>
<dbReference type="Pfam" id="PF06985">
    <property type="entry name" value="HET"/>
    <property type="match status" value="1"/>
</dbReference>
<comment type="caution">
    <text evidence="2">The sequence shown here is derived from an EMBL/GenBank/DDBJ whole genome shotgun (WGS) entry which is preliminary data.</text>
</comment>
<proteinExistence type="predicted"/>
<dbReference type="AlphaFoldDB" id="A0A1Y1Z044"/>
<feature type="domain" description="Heterokaryon incompatibility" evidence="1">
    <location>
        <begin position="54"/>
        <end position="163"/>
    </location>
</feature>
<reference evidence="2 3" key="1">
    <citation type="submission" date="2016-07" db="EMBL/GenBank/DDBJ databases">
        <title>Pervasive Adenine N6-methylation of Active Genes in Fungi.</title>
        <authorList>
            <consortium name="DOE Joint Genome Institute"/>
            <person name="Mondo S.J."/>
            <person name="Dannebaum R.O."/>
            <person name="Kuo R.C."/>
            <person name="Labutti K."/>
            <person name="Haridas S."/>
            <person name="Kuo A."/>
            <person name="Salamov A."/>
            <person name="Ahrendt S.R."/>
            <person name="Lipzen A."/>
            <person name="Sullivan W."/>
            <person name="Andreopoulos W.B."/>
            <person name="Clum A."/>
            <person name="Lindquist E."/>
            <person name="Daum C."/>
            <person name="Ramamoorthy G.K."/>
            <person name="Gryganskyi A."/>
            <person name="Culley D."/>
            <person name="Magnuson J.K."/>
            <person name="James T.Y."/>
            <person name="O'Malley M.A."/>
            <person name="Stajich J.E."/>
            <person name="Spatafora J.W."/>
            <person name="Visel A."/>
            <person name="Grigoriev I.V."/>
        </authorList>
    </citation>
    <scope>NUCLEOTIDE SEQUENCE [LARGE SCALE GENOMIC DNA]</scope>
    <source>
        <strain evidence="2 3">CBS 115471</strain>
    </source>
</reference>
<protein>
    <submittedName>
        <fullName evidence="2">Heterokaryon incompatibility protein-domain-containing protein</fullName>
    </submittedName>
</protein>
<dbReference type="PANTHER" id="PTHR24148">
    <property type="entry name" value="ANKYRIN REPEAT DOMAIN-CONTAINING PROTEIN 39 HOMOLOG-RELATED"/>
    <property type="match status" value="1"/>
</dbReference>
<evidence type="ECO:0000259" key="1">
    <source>
        <dbReference type="Pfam" id="PF06985"/>
    </source>
</evidence>
<name>A0A1Y1Z044_9PLEO</name>
<dbReference type="Proteomes" id="UP000193144">
    <property type="component" value="Unassembled WGS sequence"/>
</dbReference>
<dbReference type="InterPro" id="IPR010730">
    <property type="entry name" value="HET"/>
</dbReference>
<dbReference type="OrthoDB" id="3553147at2759"/>
<keyword evidence="3" id="KW-1185">Reference proteome</keyword>
<dbReference type="PANTHER" id="PTHR24148:SF82">
    <property type="entry name" value="HETEROKARYON INCOMPATIBILITY DOMAIN-CONTAINING PROTEIN"/>
    <property type="match status" value="1"/>
</dbReference>
<gene>
    <name evidence="2" type="ORF">BCR34DRAFT_492217</name>
</gene>
<dbReference type="EMBL" id="MCFA01000144">
    <property type="protein sequence ID" value="ORY03670.1"/>
    <property type="molecule type" value="Genomic_DNA"/>
</dbReference>
<accession>A0A1Y1Z044</accession>
<dbReference type="InterPro" id="IPR052895">
    <property type="entry name" value="HetReg/Transcr_Mod"/>
</dbReference>